<dbReference type="SUPFAM" id="SSF48371">
    <property type="entry name" value="ARM repeat"/>
    <property type="match status" value="1"/>
</dbReference>
<reference evidence="1 2" key="1">
    <citation type="submission" date="2019-02" db="EMBL/GenBank/DDBJ databases">
        <title>Deep-cultivation of Planctomycetes and their phenomic and genomic characterization uncovers novel biology.</title>
        <authorList>
            <person name="Wiegand S."/>
            <person name="Jogler M."/>
            <person name="Boedeker C."/>
            <person name="Pinto D."/>
            <person name="Vollmers J."/>
            <person name="Rivas-Marin E."/>
            <person name="Kohn T."/>
            <person name="Peeters S.H."/>
            <person name="Heuer A."/>
            <person name="Rast P."/>
            <person name="Oberbeckmann S."/>
            <person name="Bunk B."/>
            <person name="Jeske O."/>
            <person name="Meyerdierks A."/>
            <person name="Storesund J.E."/>
            <person name="Kallscheuer N."/>
            <person name="Luecker S."/>
            <person name="Lage O.M."/>
            <person name="Pohl T."/>
            <person name="Merkel B.J."/>
            <person name="Hornburger P."/>
            <person name="Mueller R.-W."/>
            <person name="Bruemmer F."/>
            <person name="Labrenz M."/>
            <person name="Spormann A.M."/>
            <person name="Op Den Camp H."/>
            <person name="Overmann J."/>
            <person name="Amann R."/>
            <person name="Jetten M.S.M."/>
            <person name="Mascher T."/>
            <person name="Medema M.H."/>
            <person name="Devos D.P."/>
            <person name="Kaster A.-K."/>
            <person name="Ovreas L."/>
            <person name="Rohde M."/>
            <person name="Galperin M.Y."/>
            <person name="Jogler C."/>
        </authorList>
    </citation>
    <scope>NUCLEOTIDE SEQUENCE [LARGE SCALE GENOMIC DNA]</scope>
    <source>
        <strain evidence="1 2">Pla111</strain>
    </source>
</reference>
<dbReference type="InterPro" id="IPR011989">
    <property type="entry name" value="ARM-like"/>
</dbReference>
<name>A0A5C5WEE8_9BACT</name>
<dbReference type="Gene3D" id="1.25.10.10">
    <property type="entry name" value="Leucine-rich Repeat Variant"/>
    <property type="match status" value="2"/>
</dbReference>
<dbReference type="InterPro" id="IPR016024">
    <property type="entry name" value="ARM-type_fold"/>
</dbReference>
<evidence type="ECO:0000313" key="2">
    <source>
        <dbReference type="Proteomes" id="UP000318995"/>
    </source>
</evidence>
<keyword evidence="2" id="KW-1185">Reference proteome</keyword>
<dbReference type="OrthoDB" id="9776303at2"/>
<evidence type="ECO:0000313" key="1">
    <source>
        <dbReference type="EMBL" id="TWT48990.1"/>
    </source>
</evidence>
<dbReference type="AlphaFoldDB" id="A0A5C5WEE8"/>
<gene>
    <name evidence="1" type="ORF">Pla111_07680</name>
</gene>
<dbReference type="EMBL" id="SJPH01000001">
    <property type="protein sequence ID" value="TWT48990.1"/>
    <property type="molecule type" value="Genomic_DNA"/>
</dbReference>
<proteinExistence type="predicted"/>
<sequence>MRKLSDKAAQLTQELYELDQKSGWFGRSRQGGDIVARIVELAVYSEPASIPCICRFLFSKEPVVRESATEAIASIMADVAPLDLLQLADAFNWEYGWYAGQEWSHLRKGSVRKLARTQDGGLSAGLLGLLSFHRNGYVREEAVKLLAQMSDGAEVPYLLIRQNDWVTAISRLAQRAVKERLGYSYSQYWFNNLDLVAHLPEFGRNDLSHITDATFSQLLEPEHDGRLRSLIASGDRITIRRFVKRSFELPGSHSERVAKLGIDAEDAVVRLWSARKLLTLATDSPLIDRLLSDSFAPVRREAYIAWAASSRAEAEMVWKQAAYDRSAGVRDLARFELKTQGLTNIREQYLASLQEEPENLAALMGLSECCEDQDAQLLREYCSHDRPRFRRVAISGLARLLGDQVIHELVGWLADESPGVAKQAARSLQAHAAIVEGEQLWSVLTRSPTDNGRRTCLRLFYEMGKWKSLPWLIRAFTLNDQLVSEQSEELARRWLDSNRVFTQPSLSEQDALTNAYREAKAMLPESFAAELRARLPFLLPDEFGRTDD</sequence>
<accession>A0A5C5WEE8</accession>
<comment type="caution">
    <text evidence="1">The sequence shown here is derived from an EMBL/GenBank/DDBJ whole genome shotgun (WGS) entry which is preliminary data.</text>
</comment>
<organism evidence="1 2">
    <name type="scientific">Botrimarina hoheduenensis</name>
    <dbReference type="NCBI Taxonomy" id="2528000"/>
    <lineage>
        <taxon>Bacteria</taxon>
        <taxon>Pseudomonadati</taxon>
        <taxon>Planctomycetota</taxon>
        <taxon>Planctomycetia</taxon>
        <taxon>Pirellulales</taxon>
        <taxon>Lacipirellulaceae</taxon>
        <taxon>Botrimarina</taxon>
    </lineage>
</organism>
<dbReference type="RefSeq" id="WP_146571473.1">
    <property type="nucleotide sequence ID" value="NZ_SJPH01000001.1"/>
</dbReference>
<dbReference type="Proteomes" id="UP000318995">
    <property type="component" value="Unassembled WGS sequence"/>
</dbReference>
<protein>
    <submittedName>
        <fullName evidence="1">HEAT repeat protein</fullName>
    </submittedName>
</protein>